<keyword evidence="2" id="KW-1185">Reference proteome</keyword>
<accession>A0A163XP43</accession>
<dbReference type="EMBL" id="LQRA01000057">
    <property type="protein sequence ID" value="KZE78207.1"/>
    <property type="molecule type" value="Genomic_DNA"/>
</dbReference>
<dbReference type="Proteomes" id="UP000076563">
    <property type="component" value="Unassembled WGS sequence"/>
</dbReference>
<proteinExistence type="predicted"/>
<dbReference type="RefSeq" id="WP_063183165.1">
    <property type="nucleotide sequence ID" value="NZ_LQRA01000057.1"/>
</dbReference>
<name>A0A163XP43_9BACL</name>
<protein>
    <submittedName>
        <fullName evidence="1">Uncharacterized protein</fullName>
    </submittedName>
</protein>
<reference evidence="2" key="1">
    <citation type="submission" date="2016-01" db="EMBL/GenBank/DDBJ databases">
        <title>Draft genome of Chromobacterium sp. F49.</title>
        <authorList>
            <person name="Hong K.W."/>
        </authorList>
    </citation>
    <scope>NUCLEOTIDE SEQUENCE [LARGE SCALE GENOMIC DNA]</scope>
    <source>
        <strain evidence="2">M63</strain>
    </source>
</reference>
<comment type="caution">
    <text evidence="1">The sequence shown here is derived from an EMBL/GenBank/DDBJ whole genome shotgun (WGS) entry which is preliminary data.</text>
</comment>
<evidence type="ECO:0000313" key="1">
    <source>
        <dbReference type="EMBL" id="KZE78207.1"/>
    </source>
</evidence>
<sequence>MESPVKVEMVYLGNRIMQNKRVYAWAKIDEIEAVLLYKKQPYVSSASVGAVYSIWFENDSYYTKGEYAPRYVRRYEDDTMVSKWAIADESAKQGLAEQALITKASKIEPMETFLNTLRKMSIGLTHTERRAFLSKIAEVILK</sequence>
<evidence type="ECO:0000313" key="2">
    <source>
        <dbReference type="Proteomes" id="UP000076563"/>
    </source>
</evidence>
<gene>
    <name evidence="1" type="ORF">AV654_19725</name>
</gene>
<organism evidence="1 2">
    <name type="scientific">Paenibacillus elgii</name>
    <dbReference type="NCBI Taxonomy" id="189691"/>
    <lineage>
        <taxon>Bacteria</taxon>
        <taxon>Bacillati</taxon>
        <taxon>Bacillota</taxon>
        <taxon>Bacilli</taxon>
        <taxon>Bacillales</taxon>
        <taxon>Paenibacillaceae</taxon>
        <taxon>Paenibacillus</taxon>
    </lineage>
</organism>
<dbReference type="AlphaFoldDB" id="A0A163XP43"/>